<dbReference type="InterPro" id="IPR013830">
    <property type="entry name" value="SGNH_hydro"/>
</dbReference>
<dbReference type="RefSeq" id="WP_229914535.1">
    <property type="nucleotide sequence ID" value="NZ_BNAT01000079.1"/>
</dbReference>
<dbReference type="SUPFAM" id="SSF52266">
    <property type="entry name" value="SGNH hydrolase"/>
    <property type="match status" value="1"/>
</dbReference>
<protein>
    <recommendedName>
        <fullName evidence="1">SGNH hydrolase-type esterase domain-containing protein</fullName>
    </recommendedName>
</protein>
<accession>A0A919DR40</accession>
<dbReference type="Proteomes" id="UP000603227">
    <property type="component" value="Unassembled WGS sequence"/>
</dbReference>
<dbReference type="Gene3D" id="3.40.50.1110">
    <property type="entry name" value="SGNH hydrolase"/>
    <property type="match status" value="1"/>
</dbReference>
<dbReference type="Gene3D" id="3.30.110.90">
    <property type="entry name" value="Amidohydrolase"/>
    <property type="match status" value="1"/>
</dbReference>
<name>A0A919DR40_9ACTN</name>
<dbReference type="PANTHER" id="PTHR30383">
    <property type="entry name" value="THIOESTERASE 1/PROTEASE 1/LYSOPHOSPHOLIPASE L1"/>
    <property type="match status" value="1"/>
</dbReference>
<evidence type="ECO:0000259" key="1">
    <source>
        <dbReference type="Pfam" id="PF13472"/>
    </source>
</evidence>
<dbReference type="GO" id="GO:0004622">
    <property type="term" value="F:phosphatidylcholine lysophospholipase activity"/>
    <property type="evidence" value="ECO:0007669"/>
    <property type="project" value="TreeGrafter"/>
</dbReference>
<dbReference type="GO" id="GO:0016810">
    <property type="term" value="F:hydrolase activity, acting on carbon-nitrogen (but not peptide) bonds"/>
    <property type="evidence" value="ECO:0007669"/>
    <property type="project" value="InterPro"/>
</dbReference>
<dbReference type="CDD" id="cd00229">
    <property type="entry name" value="SGNH_hydrolase"/>
    <property type="match status" value="1"/>
</dbReference>
<organism evidence="2 3">
    <name type="scientific">Streptomyces capitiformicae</name>
    <dbReference type="NCBI Taxonomy" id="2014920"/>
    <lineage>
        <taxon>Bacteria</taxon>
        <taxon>Bacillati</taxon>
        <taxon>Actinomycetota</taxon>
        <taxon>Actinomycetes</taxon>
        <taxon>Kitasatosporales</taxon>
        <taxon>Streptomycetaceae</taxon>
        <taxon>Streptomyces</taxon>
    </lineage>
</organism>
<evidence type="ECO:0000313" key="3">
    <source>
        <dbReference type="Proteomes" id="UP000603227"/>
    </source>
</evidence>
<dbReference type="InterPro" id="IPR011059">
    <property type="entry name" value="Metal-dep_hydrolase_composite"/>
</dbReference>
<evidence type="ECO:0000313" key="2">
    <source>
        <dbReference type="EMBL" id="GHE71219.1"/>
    </source>
</evidence>
<dbReference type="Pfam" id="PF13472">
    <property type="entry name" value="Lipase_GDSL_2"/>
    <property type="match status" value="1"/>
</dbReference>
<keyword evidence="3" id="KW-1185">Reference proteome</keyword>
<dbReference type="EMBL" id="BNAT01000079">
    <property type="protein sequence ID" value="GHE71219.1"/>
    <property type="molecule type" value="Genomic_DNA"/>
</dbReference>
<dbReference type="PANTHER" id="PTHR30383:SF5">
    <property type="entry name" value="SGNH HYDROLASE-TYPE ESTERASE DOMAIN-CONTAINING PROTEIN"/>
    <property type="match status" value="1"/>
</dbReference>
<feature type="domain" description="SGNH hydrolase-type esterase" evidence="1">
    <location>
        <begin position="121"/>
        <end position="354"/>
    </location>
</feature>
<comment type="caution">
    <text evidence="2">The sequence shown here is derived from an EMBL/GenBank/DDBJ whole genome shotgun (WGS) entry which is preliminary data.</text>
</comment>
<sequence length="367" mass="38430">MSNRDVLRSVPSEAADVVGRAGHKGVLRPGSDADLPVLGGSPIDAVCAVTDIRAVYRAGHRARCANPPPTEPKREHTQLMRTHKAPQLVAAALAVVLSAPGVAAAACPWSGGDNTTYYISIGDSIAAGYQPDVNQDTQAAYSDQLYAQLKQYQPGLKHIRLGCDGETTTSLLKGGTCSYPNAQSQLDAALKAMAQYKGKVAYVTIDIGANDILECVSKTTGAFDQDCVNRATQTIPQNVAQITQALRAAATPNTKLAGMTYYNPFLGQWLRGPSGQETAKASVSLVNAENSALSQVYAGAGFKVVDVAGAFGSNDFTPVSAPGYGEVPRNVATVCQLTWACTKQDPHPNAAGHTLIANTFAAVLRQG</sequence>
<reference evidence="2" key="2">
    <citation type="submission" date="2020-09" db="EMBL/GenBank/DDBJ databases">
        <authorList>
            <person name="Sun Q."/>
            <person name="Zhou Y."/>
        </authorList>
    </citation>
    <scope>NUCLEOTIDE SEQUENCE</scope>
    <source>
        <strain evidence="2">CGMCC 4.7403</strain>
    </source>
</reference>
<reference evidence="2" key="1">
    <citation type="journal article" date="2014" name="Int. J. Syst. Evol. Microbiol.">
        <title>Complete genome sequence of Corynebacterium casei LMG S-19264T (=DSM 44701T), isolated from a smear-ripened cheese.</title>
        <authorList>
            <consortium name="US DOE Joint Genome Institute (JGI-PGF)"/>
            <person name="Walter F."/>
            <person name="Albersmeier A."/>
            <person name="Kalinowski J."/>
            <person name="Ruckert C."/>
        </authorList>
    </citation>
    <scope>NUCLEOTIDE SEQUENCE</scope>
    <source>
        <strain evidence="2">CGMCC 4.7403</strain>
    </source>
</reference>
<dbReference type="AlphaFoldDB" id="A0A919DR40"/>
<gene>
    <name evidence="2" type="ORF">GCM10017771_95210</name>
</gene>
<dbReference type="InterPro" id="IPR051532">
    <property type="entry name" value="Ester_Hydrolysis_Enzymes"/>
</dbReference>
<proteinExistence type="predicted"/>
<dbReference type="InterPro" id="IPR036514">
    <property type="entry name" value="SGNH_hydro_sf"/>
</dbReference>
<dbReference type="Gene3D" id="2.30.40.10">
    <property type="entry name" value="Urease, subunit C, domain 1"/>
    <property type="match status" value="1"/>
</dbReference>